<dbReference type="PANTHER" id="PTHR18063">
    <property type="entry name" value="NF-E2 INDUCIBLE PROTEIN"/>
    <property type="match status" value="1"/>
</dbReference>
<dbReference type="Proteomes" id="UP001328107">
    <property type="component" value="Unassembled WGS sequence"/>
</dbReference>
<dbReference type="GO" id="GO:0140934">
    <property type="term" value="F:histone deubiquitinase activity"/>
    <property type="evidence" value="ECO:0007669"/>
    <property type="project" value="UniProtKB-UniRule"/>
</dbReference>
<dbReference type="EC" id="3.4.19.12" evidence="2"/>
<feature type="region of interest" description="Disordered" evidence="3">
    <location>
        <begin position="468"/>
        <end position="509"/>
    </location>
</feature>
<dbReference type="GO" id="GO:1990380">
    <property type="term" value="F:K48-linked deubiquitinase activity"/>
    <property type="evidence" value="ECO:0007669"/>
    <property type="project" value="UniProtKB-UniRule"/>
</dbReference>
<dbReference type="PANTHER" id="PTHR18063:SF6">
    <property type="entry name" value="UBIQUITIN CARBOXYL-TERMINAL HYDROLASE"/>
    <property type="match status" value="1"/>
</dbReference>
<evidence type="ECO:0000256" key="1">
    <source>
        <dbReference type="ARBA" id="ARBA00006616"/>
    </source>
</evidence>
<evidence type="ECO:0000313" key="5">
    <source>
        <dbReference type="EMBL" id="GMR48072.1"/>
    </source>
</evidence>
<proteinExistence type="inferred from homology"/>
<feature type="region of interest" description="Disordered" evidence="3">
    <location>
        <begin position="91"/>
        <end position="185"/>
    </location>
</feature>
<keyword evidence="2" id="KW-0378">Hydrolase</keyword>
<feature type="compositionally biased region" description="Basic and acidic residues" evidence="3">
    <location>
        <begin position="468"/>
        <end position="489"/>
    </location>
</feature>
<dbReference type="Pfam" id="PF04424">
    <property type="entry name" value="MINDY_DUB"/>
    <property type="match status" value="1"/>
</dbReference>
<dbReference type="InterPro" id="IPR007518">
    <property type="entry name" value="MINDY"/>
</dbReference>
<dbReference type="GO" id="GO:0016807">
    <property type="term" value="F:cysteine-type carboxypeptidase activity"/>
    <property type="evidence" value="ECO:0007669"/>
    <property type="project" value="TreeGrafter"/>
</dbReference>
<keyword evidence="2" id="KW-0645">Protease</keyword>
<dbReference type="GO" id="GO:0006508">
    <property type="term" value="P:proteolysis"/>
    <property type="evidence" value="ECO:0007669"/>
    <property type="project" value="UniProtKB-KW"/>
</dbReference>
<dbReference type="InterPro" id="IPR033979">
    <property type="entry name" value="MINDY_domain"/>
</dbReference>
<keyword evidence="2" id="KW-0788">Thiol protease</keyword>
<evidence type="ECO:0000313" key="6">
    <source>
        <dbReference type="Proteomes" id="UP001328107"/>
    </source>
</evidence>
<comment type="function">
    <text evidence="2">Hydrolase that can specifically remove 'Lys-48'-linked conjugated ubiquitin from proteins. Has exodeubiquitinase activity and has a preference for long polyubiquitin chains. May play a regulatory role at the level of protein turnover.</text>
</comment>
<evidence type="ECO:0000256" key="3">
    <source>
        <dbReference type="SAM" id="MobiDB-lite"/>
    </source>
</evidence>
<dbReference type="GO" id="GO:0004843">
    <property type="term" value="F:cysteine-type deubiquitinase activity"/>
    <property type="evidence" value="ECO:0007669"/>
    <property type="project" value="UniProtKB-UniRule"/>
</dbReference>
<organism evidence="5 6">
    <name type="scientific">Pristionchus mayeri</name>
    <dbReference type="NCBI Taxonomy" id="1317129"/>
    <lineage>
        <taxon>Eukaryota</taxon>
        <taxon>Metazoa</taxon>
        <taxon>Ecdysozoa</taxon>
        <taxon>Nematoda</taxon>
        <taxon>Chromadorea</taxon>
        <taxon>Rhabditida</taxon>
        <taxon>Rhabditina</taxon>
        <taxon>Diplogasteromorpha</taxon>
        <taxon>Diplogasteroidea</taxon>
        <taxon>Neodiplogasteridae</taxon>
        <taxon>Pristionchus</taxon>
    </lineage>
</organism>
<keyword evidence="2" id="KW-0833">Ubl conjugation pathway</keyword>
<comment type="catalytic activity">
    <reaction evidence="2">
        <text>Thiol-dependent hydrolysis of ester, thioester, amide, peptide and isopeptide bonds formed by the C-terminal Gly of ubiquitin (a 76-residue protein attached to proteins as an intracellular targeting signal).</text>
        <dbReference type="EC" id="3.4.19.12"/>
    </reaction>
</comment>
<accession>A0AAN5I148</accession>
<dbReference type="AlphaFoldDB" id="A0AAN5I148"/>
<dbReference type="GO" id="GO:0036435">
    <property type="term" value="F:K48-linked polyubiquitin modification-dependent protein binding"/>
    <property type="evidence" value="ECO:0007669"/>
    <property type="project" value="UniProtKB-UniRule"/>
</dbReference>
<name>A0AAN5I148_9BILA</name>
<gene>
    <name evidence="5" type="ORF">PMAYCL1PPCAC_18267</name>
</gene>
<keyword evidence="6" id="KW-1185">Reference proteome</keyword>
<reference evidence="6" key="1">
    <citation type="submission" date="2022-10" db="EMBL/GenBank/DDBJ databases">
        <title>Genome assembly of Pristionchus species.</title>
        <authorList>
            <person name="Yoshida K."/>
            <person name="Sommer R.J."/>
        </authorList>
    </citation>
    <scope>NUCLEOTIDE SEQUENCE [LARGE SCALE GENOMIC DNA]</scope>
    <source>
        <strain evidence="6">RS5460</strain>
    </source>
</reference>
<dbReference type="GO" id="GO:0071944">
    <property type="term" value="C:cell periphery"/>
    <property type="evidence" value="ECO:0007669"/>
    <property type="project" value="TreeGrafter"/>
</dbReference>
<feature type="region of interest" description="Disordered" evidence="3">
    <location>
        <begin position="433"/>
        <end position="454"/>
    </location>
</feature>
<feature type="non-terminal residue" evidence="5">
    <location>
        <position position="509"/>
    </location>
</feature>
<evidence type="ECO:0000256" key="2">
    <source>
        <dbReference type="RuleBase" id="RU367139"/>
    </source>
</evidence>
<comment type="caution">
    <text evidence="5">The sequence shown here is derived from an EMBL/GenBank/DDBJ whole genome shotgun (WGS) entry which is preliminary data.</text>
</comment>
<evidence type="ECO:0000259" key="4">
    <source>
        <dbReference type="Pfam" id="PF04424"/>
    </source>
</evidence>
<dbReference type="EMBL" id="BTRK01000004">
    <property type="protein sequence ID" value="GMR48072.1"/>
    <property type="molecule type" value="Genomic_DNA"/>
</dbReference>
<comment type="similarity">
    <text evidence="1 2">Belongs to the MINDY deubiquitinase family. FAM63 subfamily.</text>
</comment>
<dbReference type="GO" id="GO:0071108">
    <property type="term" value="P:protein K48-linked deubiquitination"/>
    <property type="evidence" value="ECO:0007669"/>
    <property type="project" value="TreeGrafter"/>
</dbReference>
<protein>
    <recommendedName>
        <fullName evidence="2">Ubiquitin carboxyl-terminal hydrolase</fullName>
        <ecNumber evidence="2">3.4.19.12</ecNumber>
    </recommendedName>
</protein>
<feature type="domain" description="MINDY deubiquitinase" evidence="4">
    <location>
        <begin position="188"/>
        <end position="427"/>
    </location>
</feature>
<feature type="non-terminal residue" evidence="5">
    <location>
        <position position="1"/>
    </location>
</feature>
<dbReference type="GO" id="GO:0005829">
    <property type="term" value="C:cytosol"/>
    <property type="evidence" value="ECO:0007669"/>
    <property type="project" value="TreeGrafter"/>
</dbReference>
<sequence length="509" mass="56978">AELGGPIFRMSTGKGPWQSYFCWCQCFSIRLFIYVLLIEAMEENVLLPSKELTTEECGMQQSTLPTTTESMSRPCVVVPLSQDEMDMFLTTRPMDDLPPSTTDQETLLPRARTPSFPVSPIESIDGISQTIDCPPPDVSGLSISDPSPPPISDPSKAVVDPSPLPIPDPSLSPRSPSLDDSRNDDEQEYILKEILYDGGTRKIMTQNMNGPCPLIAVVNALVLQGRFTFGPSEFKVSLTRVLDAVAEKILNEKDRRRENEETLDANVEAALVTLRKCSKGLDVNVRFGRADDFEFTQSLALFDILELSLLHGWIADEGTLSVISNRAYNEITAFITEDSNEARLIKEWLELNQTQLTFEGIEKLKDNVREGGVAIMFRNNHFTTITKNSGTLFMLLTDMGFIALDALVFESLVDINQRCSVFTNGRFEQVNADGSVRENGRPMVAPPLPDTSNDDDLALAVALQEEELRLERERRETEARSRNEEETRSRQNQQQHRTESSQNTKKKSS</sequence>